<organism evidence="3 4">
    <name type="scientific">Gonapodya prolifera (strain JEL478)</name>
    <name type="common">Monoblepharis prolifera</name>
    <dbReference type="NCBI Taxonomy" id="1344416"/>
    <lineage>
        <taxon>Eukaryota</taxon>
        <taxon>Fungi</taxon>
        <taxon>Fungi incertae sedis</taxon>
        <taxon>Chytridiomycota</taxon>
        <taxon>Chytridiomycota incertae sedis</taxon>
        <taxon>Monoblepharidomycetes</taxon>
        <taxon>Monoblepharidales</taxon>
        <taxon>Gonapodyaceae</taxon>
        <taxon>Gonapodya</taxon>
    </lineage>
</organism>
<feature type="compositionally biased region" description="Low complexity" evidence="1">
    <location>
        <begin position="122"/>
        <end position="136"/>
    </location>
</feature>
<keyword evidence="4" id="KW-1185">Reference proteome</keyword>
<feature type="signal peptide" evidence="2">
    <location>
        <begin position="1"/>
        <end position="25"/>
    </location>
</feature>
<protein>
    <recommendedName>
        <fullName evidence="5">Secreted protein</fullName>
    </recommendedName>
</protein>
<evidence type="ECO:0000313" key="3">
    <source>
        <dbReference type="EMBL" id="KXS16030.1"/>
    </source>
</evidence>
<dbReference type="AlphaFoldDB" id="A0A139AGZ9"/>
<accession>A0A139AGZ9</accession>
<dbReference type="EMBL" id="KQ965758">
    <property type="protein sequence ID" value="KXS16030.1"/>
    <property type="molecule type" value="Genomic_DNA"/>
</dbReference>
<sequence>MSDCSESFTSCMVLIWMVLWTTSLAKFCKCVQDPFTIAPSSAGTSSLYPPFCSYLRQVLRALLPFFAHFAVVTSSSVLEFHSHNTNHGSTRRGRTPRCSGSLLARGDPPLSPCARIDIPTTAASRPRSSSSLGAPPRANPGSGPAHELSRS</sequence>
<evidence type="ECO:0000256" key="2">
    <source>
        <dbReference type="SAM" id="SignalP"/>
    </source>
</evidence>
<evidence type="ECO:0000313" key="4">
    <source>
        <dbReference type="Proteomes" id="UP000070544"/>
    </source>
</evidence>
<proteinExistence type="predicted"/>
<feature type="region of interest" description="Disordered" evidence="1">
    <location>
        <begin position="83"/>
        <end position="151"/>
    </location>
</feature>
<keyword evidence="2" id="KW-0732">Signal</keyword>
<dbReference type="Proteomes" id="UP000070544">
    <property type="component" value="Unassembled WGS sequence"/>
</dbReference>
<gene>
    <name evidence="3" type="ORF">M427DRAFT_308013</name>
</gene>
<evidence type="ECO:0000256" key="1">
    <source>
        <dbReference type="SAM" id="MobiDB-lite"/>
    </source>
</evidence>
<reference evidence="3 4" key="1">
    <citation type="journal article" date="2015" name="Genome Biol. Evol.">
        <title>Phylogenomic analyses indicate that early fungi evolved digesting cell walls of algal ancestors of land plants.</title>
        <authorList>
            <person name="Chang Y."/>
            <person name="Wang S."/>
            <person name="Sekimoto S."/>
            <person name="Aerts A.L."/>
            <person name="Choi C."/>
            <person name="Clum A."/>
            <person name="LaButti K.M."/>
            <person name="Lindquist E.A."/>
            <person name="Yee Ngan C."/>
            <person name="Ohm R.A."/>
            <person name="Salamov A.A."/>
            <person name="Grigoriev I.V."/>
            <person name="Spatafora J.W."/>
            <person name="Berbee M.L."/>
        </authorList>
    </citation>
    <scope>NUCLEOTIDE SEQUENCE [LARGE SCALE GENOMIC DNA]</scope>
    <source>
        <strain evidence="3 4">JEL478</strain>
    </source>
</reference>
<feature type="chain" id="PRO_5007296186" description="Secreted protein" evidence="2">
    <location>
        <begin position="26"/>
        <end position="151"/>
    </location>
</feature>
<evidence type="ECO:0008006" key="5">
    <source>
        <dbReference type="Google" id="ProtNLM"/>
    </source>
</evidence>
<name>A0A139AGZ9_GONPJ</name>